<dbReference type="EMBL" id="FOYM01000003">
    <property type="protein sequence ID" value="SFQ97884.1"/>
    <property type="molecule type" value="Genomic_DNA"/>
</dbReference>
<dbReference type="InterPro" id="IPR059052">
    <property type="entry name" value="HH_YbhG-like"/>
</dbReference>
<dbReference type="Pfam" id="PF25881">
    <property type="entry name" value="HH_YBHG"/>
    <property type="match status" value="1"/>
</dbReference>
<evidence type="ECO:0000256" key="3">
    <source>
        <dbReference type="SAM" id="Coils"/>
    </source>
</evidence>
<comment type="subcellular location">
    <subcellularLocation>
        <location evidence="1">Cell envelope</location>
    </subcellularLocation>
</comment>
<feature type="coiled-coil region" evidence="3">
    <location>
        <begin position="185"/>
        <end position="212"/>
    </location>
</feature>
<dbReference type="Gene3D" id="1.10.287.470">
    <property type="entry name" value="Helix hairpin bin"/>
    <property type="match status" value="2"/>
</dbReference>
<evidence type="ECO:0000256" key="1">
    <source>
        <dbReference type="ARBA" id="ARBA00004196"/>
    </source>
</evidence>
<keyword evidence="2 3" id="KW-0175">Coiled coil</keyword>
<dbReference type="InterPro" id="IPR050465">
    <property type="entry name" value="UPF0194_transport"/>
</dbReference>
<protein>
    <submittedName>
        <fullName evidence="6">HlyD family secretion protein</fullName>
    </submittedName>
</protein>
<feature type="domain" description="YknX-like beta-barrel" evidence="5">
    <location>
        <begin position="253"/>
        <end position="325"/>
    </location>
</feature>
<dbReference type="GO" id="GO:0030313">
    <property type="term" value="C:cell envelope"/>
    <property type="evidence" value="ECO:0007669"/>
    <property type="project" value="UniProtKB-SubCell"/>
</dbReference>
<feature type="domain" description="YbhG-like alpha-helical hairpin" evidence="4">
    <location>
        <begin position="80"/>
        <end position="207"/>
    </location>
</feature>
<proteinExistence type="predicted"/>
<sequence length="335" mass="36180">MYYMTNKKYLLVFTLTVTFLLAFTFMAGGWKDTVQTRREHSGTIEATEVDVRAQIPGQVLKVSVEEGRQVKKGQLLAEIDAAEIRARKLQAEAKLLQARSALEKALAGAREEEIAAAQARADKAEAALDLARDTYDKIKALYEAGAVAEQKFIEAGTSLAAAEADYKAAQQNLALYRSGTRQEDIAAARGLVKEAEAAVKEAEAYLDKATVASPLNGAVTMRTVDAGDLVSPGYAMFTVTDMTKMWLTVYVPEDEIGGIAAGTPAAITFPAFPDRRFSGEVARVQKAPSFATRRSTDEQGEKDIVSFEVKIKVDSGDTQLLPGMTGYVTFKAGDA</sequence>
<dbReference type="Pfam" id="PF25990">
    <property type="entry name" value="Beta-barrel_YknX"/>
    <property type="match status" value="1"/>
</dbReference>
<dbReference type="InterPro" id="IPR058636">
    <property type="entry name" value="Beta-barrel_YknX"/>
</dbReference>
<accession>A0A1I6CXF7</accession>
<evidence type="ECO:0000259" key="4">
    <source>
        <dbReference type="Pfam" id="PF25881"/>
    </source>
</evidence>
<dbReference type="SUPFAM" id="SSF56954">
    <property type="entry name" value="Outer membrane efflux proteins (OEP)"/>
    <property type="match status" value="1"/>
</dbReference>
<name>A0A1I6CXF7_9FIRM</name>
<evidence type="ECO:0000259" key="5">
    <source>
        <dbReference type="Pfam" id="PF25990"/>
    </source>
</evidence>
<evidence type="ECO:0000256" key="2">
    <source>
        <dbReference type="ARBA" id="ARBA00023054"/>
    </source>
</evidence>
<dbReference type="Proteomes" id="UP000199584">
    <property type="component" value="Unassembled WGS sequence"/>
</dbReference>
<keyword evidence="7" id="KW-1185">Reference proteome</keyword>
<evidence type="ECO:0000313" key="7">
    <source>
        <dbReference type="Proteomes" id="UP000199584"/>
    </source>
</evidence>
<dbReference type="AlphaFoldDB" id="A0A1I6CXF7"/>
<dbReference type="Gene3D" id="2.40.50.100">
    <property type="match status" value="2"/>
</dbReference>
<dbReference type="STRING" id="39060.SAMN05660706_10310"/>
<dbReference type="PANTHER" id="PTHR32347">
    <property type="entry name" value="EFFLUX SYSTEM COMPONENT YKNX-RELATED"/>
    <property type="match status" value="1"/>
</dbReference>
<gene>
    <name evidence="6" type="ORF">SAMN05660706_10310</name>
</gene>
<dbReference type="SUPFAM" id="SSF111369">
    <property type="entry name" value="HlyD-like secretion proteins"/>
    <property type="match status" value="2"/>
</dbReference>
<organism evidence="6 7">
    <name type="scientific">Desulfoscipio geothermicus DSM 3669</name>
    <dbReference type="NCBI Taxonomy" id="1121426"/>
    <lineage>
        <taxon>Bacteria</taxon>
        <taxon>Bacillati</taxon>
        <taxon>Bacillota</taxon>
        <taxon>Clostridia</taxon>
        <taxon>Eubacteriales</taxon>
        <taxon>Desulfallaceae</taxon>
        <taxon>Desulfoscipio</taxon>
    </lineage>
</organism>
<reference evidence="7" key="1">
    <citation type="submission" date="2016-10" db="EMBL/GenBank/DDBJ databases">
        <authorList>
            <person name="Varghese N."/>
            <person name="Submissions S."/>
        </authorList>
    </citation>
    <scope>NUCLEOTIDE SEQUENCE [LARGE SCALE GENOMIC DNA]</scope>
    <source>
        <strain evidence="7">DSM 3669</strain>
    </source>
</reference>
<feature type="coiled-coil region" evidence="3">
    <location>
        <begin position="72"/>
        <end position="141"/>
    </location>
</feature>
<evidence type="ECO:0000313" key="6">
    <source>
        <dbReference type="EMBL" id="SFQ97884.1"/>
    </source>
</evidence>
<dbReference type="OrthoDB" id="250565at2"/>
<dbReference type="Gene3D" id="2.40.30.170">
    <property type="match status" value="1"/>
</dbReference>